<gene>
    <name evidence="2" type="ORF">Y900_029695</name>
</gene>
<accession>A0A064CDN4</accession>
<dbReference type="AlphaFoldDB" id="A0A064CDN4"/>
<protein>
    <submittedName>
        <fullName evidence="2">Uncharacterized protein</fullName>
    </submittedName>
</protein>
<keyword evidence="3" id="KW-1185">Reference proteome</keyword>
<comment type="caution">
    <text evidence="2">The sequence shown here is derived from an EMBL/GenBank/DDBJ whole genome shotgun (WGS) entry which is preliminary data.</text>
</comment>
<evidence type="ECO:0000256" key="1">
    <source>
        <dbReference type="SAM" id="MobiDB-lite"/>
    </source>
</evidence>
<name>A0A064CDN4_9MYCO</name>
<dbReference type="Proteomes" id="UP000022835">
    <property type="component" value="Unassembled WGS sequence"/>
</dbReference>
<reference evidence="2" key="1">
    <citation type="submission" date="2014-05" db="EMBL/GenBank/DDBJ databases">
        <title>Genome sequence of Mycobacterium aromaticivorans strain JS19b1T (= DSM 45407T).</title>
        <authorList>
            <person name="Kwak Y."/>
            <person name="Park G.-S."/>
            <person name="Li Q.X."/>
            <person name="Lee S.-E."/>
            <person name="Shin J.-H."/>
        </authorList>
    </citation>
    <scope>NUCLEOTIDE SEQUENCE [LARGE SCALE GENOMIC DNA]</scope>
    <source>
        <strain evidence="2">JS19b1</strain>
    </source>
</reference>
<dbReference type="EMBL" id="JALN02000003">
    <property type="protein sequence ID" value="KDE96813.1"/>
    <property type="molecule type" value="Genomic_DNA"/>
</dbReference>
<dbReference type="RefSeq" id="WP_036349232.1">
    <property type="nucleotide sequence ID" value="NZ_JALN02000003.1"/>
</dbReference>
<proteinExistence type="predicted"/>
<feature type="region of interest" description="Disordered" evidence="1">
    <location>
        <begin position="27"/>
        <end position="71"/>
    </location>
</feature>
<feature type="compositionally biased region" description="Polar residues" evidence="1">
    <location>
        <begin position="49"/>
        <end position="65"/>
    </location>
</feature>
<sequence length="71" mass="7561">MDSSAMNVARDTALLTYDPGPAQLAHRIARDHGLPATSCRRSHDHRPDSPNSLQHSNTSTSTTPSGLPARG</sequence>
<organism evidence="2 3">
    <name type="scientific">Mycolicibacterium aromaticivorans JS19b1 = JCM 16368</name>
    <dbReference type="NCBI Taxonomy" id="1440774"/>
    <lineage>
        <taxon>Bacteria</taxon>
        <taxon>Bacillati</taxon>
        <taxon>Actinomycetota</taxon>
        <taxon>Actinomycetes</taxon>
        <taxon>Mycobacteriales</taxon>
        <taxon>Mycobacteriaceae</taxon>
        <taxon>Mycolicibacterium</taxon>
    </lineage>
</organism>
<evidence type="ECO:0000313" key="3">
    <source>
        <dbReference type="Proteomes" id="UP000022835"/>
    </source>
</evidence>
<evidence type="ECO:0000313" key="2">
    <source>
        <dbReference type="EMBL" id="KDE96813.1"/>
    </source>
</evidence>